<dbReference type="InterPro" id="IPR038668">
    <property type="entry name" value="Lipid-bd_sf"/>
</dbReference>
<dbReference type="AlphaFoldDB" id="A0A556MTQ5"/>
<reference evidence="1 2" key="1">
    <citation type="submission" date="2019-07" db="EMBL/GenBank/DDBJ databases">
        <authorList>
            <person name="Huq M.A."/>
        </authorList>
    </citation>
    <scope>NUCLEOTIDE SEQUENCE [LARGE SCALE GENOMIC DNA]</scope>
    <source>
        <strain evidence="1 2">MAH-19</strain>
    </source>
</reference>
<dbReference type="Pfam" id="PF12888">
    <property type="entry name" value="Lipid_bd"/>
    <property type="match status" value="1"/>
</dbReference>
<dbReference type="Gene3D" id="2.40.128.220">
    <property type="match status" value="1"/>
</dbReference>
<accession>A0A556MTQ5</accession>
<keyword evidence="2" id="KW-1185">Reference proteome</keyword>
<comment type="caution">
    <text evidence="1">The sequence shown here is derived from an EMBL/GenBank/DDBJ whole genome shotgun (WGS) entry which is preliminary data.</text>
</comment>
<dbReference type="EMBL" id="VLPK01000001">
    <property type="protein sequence ID" value="TSJ43267.1"/>
    <property type="molecule type" value="Genomic_DNA"/>
</dbReference>
<dbReference type="Proteomes" id="UP000318733">
    <property type="component" value="Unassembled WGS sequence"/>
</dbReference>
<dbReference type="OrthoDB" id="851990at2"/>
<evidence type="ECO:0000313" key="2">
    <source>
        <dbReference type="Proteomes" id="UP000318733"/>
    </source>
</evidence>
<gene>
    <name evidence="1" type="ORF">FO440_03485</name>
</gene>
<organism evidence="1 2">
    <name type="scientific">Mucilaginibacter corticis</name>
    <dbReference type="NCBI Taxonomy" id="2597670"/>
    <lineage>
        <taxon>Bacteria</taxon>
        <taxon>Pseudomonadati</taxon>
        <taxon>Bacteroidota</taxon>
        <taxon>Sphingobacteriia</taxon>
        <taxon>Sphingobacteriales</taxon>
        <taxon>Sphingobacteriaceae</taxon>
        <taxon>Mucilaginibacter</taxon>
    </lineage>
</organism>
<dbReference type="InterPro" id="IPR024404">
    <property type="entry name" value="Lipid-bd_put"/>
</dbReference>
<name>A0A556MTQ5_9SPHI</name>
<proteinExistence type="predicted"/>
<sequence length="170" mass="18398">MMKKFNIYSLLTAVSILLVISLGACKKDYKNGGTKVEKLAGEYWVQLDDGTGFSDGYYSFNLYNTAANNDSLWVDDNESVLGLKGRVLSNPSALTFSITNTPCLYDDGITTFTLTDGKVVPNGTTASGTGDKADAISFTLTYDTTDKGVVTHNTVKAKGYRRTGFAQDDH</sequence>
<dbReference type="PROSITE" id="PS51257">
    <property type="entry name" value="PROKAR_LIPOPROTEIN"/>
    <property type="match status" value="1"/>
</dbReference>
<protein>
    <submittedName>
        <fullName evidence="1">Uncharacterized protein</fullName>
    </submittedName>
</protein>
<evidence type="ECO:0000313" key="1">
    <source>
        <dbReference type="EMBL" id="TSJ43267.1"/>
    </source>
</evidence>
<dbReference type="RefSeq" id="WP_144246832.1">
    <property type="nucleotide sequence ID" value="NZ_VLPK01000001.1"/>
</dbReference>